<dbReference type="RefSeq" id="WP_103387835.1">
    <property type="nucleotide sequence ID" value="NZ_BKAV01000008.1"/>
</dbReference>
<sequence>MFLVNYESKFLPYIMSYQLTYDQIHFPKTPSVHINNAQYNSDMNCILGFNDDNNLVTFFVLQQASEYAQYFTSTKNATIFLKAFSTDARFLQNGYAKSCLLLLDDFIKTHYPHVQFIALVVNEDNVISYNLYNSVGFYNTGQTILKYGVKQQLLQKTINL</sequence>
<organism evidence="2 3">
    <name type="scientific">Staphylococcus arlettae</name>
    <dbReference type="NCBI Taxonomy" id="29378"/>
    <lineage>
        <taxon>Bacteria</taxon>
        <taxon>Bacillati</taxon>
        <taxon>Bacillota</taxon>
        <taxon>Bacilli</taxon>
        <taxon>Bacillales</taxon>
        <taxon>Staphylococcaceae</taxon>
        <taxon>Staphylococcus</taxon>
    </lineage>
</organism>
<dbReference type="Gene3D" id="3.40.630.30">
    <property type="match status" value="1"/>
</dbReference>
<dbReference type="Proteomes" id="UP000254956">
    <property type="component" value="Unassembled WGS sequence"/>
</dbReference>
<dbReference type="InterPro" id="IPR016181">
    <property type="entry name" value="Acyl_CoA_acyltransferase"/>
</dbReference>
<dbReference type="EMBL" id="UGZE01000001">
    <property type="protein sequence ID" value="SUJ18453.1"/>
    <property type="molecule type" value="Genomic_DNA"/>
</dbReference>
<dbReference type="SUPFAM" id="SSF55729">
    <property type="entry name" value="Acyl-CoA N-acyltransferases (Nat)"/>
    <property type="match status" value="1"/>
</dbReference>
<keyword evidence="4" id="KW-1185">Reference proteome</keyword>
<dbReference type="Proteomes" id="UP000321598">
    <property type="component" value="Unassembled WGS sequence"/>
</dbReference>
<protein>
    <submittedName>
        <fullName evidence="2">Putative acetyltransferase</fullName>
    </submittedName>
</protein>
<accession>A0A380CDH0</accession>
<evidence type="ECO:0000313" key="3">
    <source>
        <dbReference type="Proteomes" id="UP000254956"/>
    </source>
</evidence>
<evidence type="ECO:0000313" key="1">
    <source>
        <dbReference type="EMBL" id="GEQ00199.1"/>
    </source>
</evidence>
<dbReference type="GO" id="GO:0016740">
    <property type="term" value="F:transferase activity"/>
    <property type="evidence" value="ECO:0007669"/>
    <property type="project" value="UniProtKB-KW"/>
</dbReference>
<keyword evidence="2" id="KW-0808">Transferase</keyword>
<proteinExistence type="predicted"/>
<dbReference type="EMBL" id="BKAV01000008">
    <property type="protein sequence ID" value="GEQ00199.1"/>
    <property type="molecule type" value="Genomic_DNA"/>
</dbReference>
<gene>
    <name evidence="2" type="ORF">NCTC12413_01268</name>
    <name evidence="1" type="ORF">SAR03_12360</name>
</gene>
<name>A0A380CDH0_9STAP</name>
<reference evidence="1 4" key="2">
    <citation type="submission" date="2019-07" db="EMBL/GenBank/DDBJ databases">
        <title>Whole genome shotgun sequence of Staphylococcus arlettae NBRC 109765.</title>
        <authorList>
            <person name="Hosoyama A."/>
            <person name="Uohara A."/>
            <person name="Ohji S."/>
            <person name="Ichikawa N."/>
        </authorList>
    </citation>
    <scope>NUCLEOTIDE SEQUENCE [LARGE SCALE GENOMIC DNA]</scope>
    <source>
        <strain evidence="1 4">NBRC 109765</strain>
    </source>
</reference>
<reference evidence="2 3" key="1">
    <citation type="submission" date="2018-06" db="EMBL/GenBank/DDBJ databases">
        <authorList>
            <consortium name="Pathogen Informatics"/>
            <person name="Doyle S."/>
        </authorList>
    </citation>
    <scope>NUCLEOTIDE SEQUENCE [LARGE SCALE GENOMIC DNA]</scope>
    <source>
        <strain evidence="2 3">NCTC12413</strain>
    </source>
</reference>
<dbReference type="OrthoDB" id="66776at2"/>
<dbReference type="AlphaFoldDB" id="A0A380CDH0"/>
<dbReference type="STRING" id="1212545.SARL_07283"/>
<evidence type="ECO:0000313" key="2">
    <source>
        <dbReference type="EMBL" id="SUJ18453.1"/>
    </source>
</evidence>
<evidence type="ECO:0000313" key="4">
    <source>
        <dbReference type="Proteomes" id="UP000321598"/>
    </source>
</evidence>